<feature type="transmembrane region" description="Helical" evidence="1">
    <location>
        <begin position="376"/>
        <end position="394"/>
    </location>
</feature>
<feature type="transmembrane region" description="Helical" evidence="1">
    <location>
        <begin position="236"/>
        <end position="257"/>
    </location>
</feature>
<evidence type="ECO:0000313" key="3">
    <source>
        <dbReference type="EMBL" id="MPL58117.1"/>
    </source>
</evidence>
<feature type="transmembrane region" description="Helical" evidence="1">
    <location>
        <begin position="119"/>
        <end position="139"/>
    </location>
</feature>
<proteinExistence type="predicted"/>
<feature type="transmembrane region" description="Helical" evidence="1">
    <location>
        <begin position="465"/>
        <end position="485"/>
    </location>
</feature>
<feature type="transmembrane region" description="Helical" evidence="1">
    <location>
        <begin position="318"/>
        <end position="340"/>
    </location>
</feature>
<feature type="domain" description="Glycosyltransferase RgtA/B/C/D-like" evidence="2">
    <location>
        <begin position="73"/>
        <end position="200"/>
    </location>
</feature>
<reference evidence="3" key="1">
    <citation type="submission" date="2019-08" db="EMBL/GenBank/DDBJ databases">
        <authorList>
            <person name="Kucharzyk K."/>
            <person name="Murdoch R.W."/>
            <person name="Higgins S."/>
            <person name="Loffler F."/>
        </authorList>
    </citation>
    <scope>NUCLEOTIDE SEQUENCE</scope>
</reference>
<feature type="transmembrane region" description="Helical" evidence="1">
    <location>
        <begin position="560"/>
        <end position="583"/>
    </location>
</feature>
<keyword evidence="1" id="KW-1133">Transmembrane helix</keyword>
<organism evidence="3">
    <name type="scientific">bioreactor metagenome</name>
    <dbReference type="NCBI Taxonomy" id="1076179"/>
    <lineage>
        <taxon>unclassified sequences</taxon>
        <taxon>metagenomes</taxon>
        <taxon>ecological metagenomes</taxon>
    </lineage>
</organism>
<keyword evidence="1" id="KW-0472">Membrane</keyword>
<protein>
    <recommendedName>
        <fullName evidence="2">Glycosyltransferase RgtA/B/C/D-like domain-containing protein</fullName>
    </recommendedName>
</protein>
<dbReference type="AlphaFoldDB" id="A0A644SV25"/>
<gene>
    <name evidence="3" type="ORF">SDC9_03648</name>
</gene>
<accession>A0A644SV25</accession>
<feature type="transmembrane region" description="Helical" evidence="1">
    <location>
        <begin position="491"/>
        <end position="513"/>
    </location>
</feature>
<name>A0A644SV25_9ZZZZ</name>
<comment type="caution">
    <text evidence="3">The sequence shown here is derived from an EMBL/GenBank/DDBJ whole genome shotgun (WGS) entry which is preliminary data.</text>
</comment>
<feature type="transmembrane region" description="Helical" evidence="1">
    <location>
        <begin position="68"/>
        <end position="85"/>
    </location>
</feature>
<dbReference type="InterPro" id="IPR038731">
    <property type="entry name" value="RgtA/B/C-like"/>
</dbReference>
<feature type="transmembrane region" description="Helical" evidence="1">
    <location>
        <begin position="145"/>
        <end position="162"/>
    </location>
</feature>
<feature type="transmembrane region" description="Helical" evidence="1">
    <location>
        <begin position="91"/>
        <end position="112"/>
    </location>
</feature>
<feature type="transmembrane region" description="Helical" evidence="1">
    <location>
        <begin position="400"/>
        <end position="417"/>
    </location>
</feature>
<evidence type="ECO:0000259" key="2">
    <source>
        <dbReference type="Pfam" id="PF13231"/>
    </source>
</evidence>
<evidence type="ECO:0000256" key="1">
    <source>
        <dbReference type="SAM" id="Phobius"/>
    </source>
</evidence>
<dbReference type="EMBL" id="VSSQ01000006">
    <property type="protein sequence ID" value="MPL58117.1"/>
    <property type="molecule type" value="Genomic_DNA"/>
</dbReference>
<feature type="transmembrane region" description="Helical" evidence="1">
    <location>
        <begin position="41"/>
        <end position="61"/>
    </location>
</feature>
<feature type="transmembrane region" description="Helical" evidence="1">
    <location>
        <begin position="15"/>
        <end position="35"/>
    </location>
</feature>
<sequence length="679" mass="78681">MFKSRILDKADKNKIDILFIFIIAIFTSILVYLLINANNQLGIYCSDVFIYLTNSLNLAGYPLGKTSNLYLSPVICIITSLIFKLGYINQIAIFTVTGLFFPIASIGTYFLFRLKLNKIISLFGAILFSSFSLNILWVANGTMDIPAIAITIWIIYFTILAVNRNPKYYLIVLPLFTIGFFIRYTVGFILPLMILYILFEIDIIEKLKILKSKNKFLSFLNKSNLKKILKSNNFKYFLIGIIIALLIFSLFLIFLNIKGTDLTFISQTQSAVSGDKGSSLDPGFRPEPYFYLENLGNFISSNSLEFHKLIPSLKSPGILSYFVLILISGGALLYILEIIFKNLKSRANKKYKIKSHIKNAKDTDNKKNGKNSKRRFYLKILLIIIISIIIIITYKKISSIISEIFFLINILLIYNILNKISNNDSNILNNKNNLNSSDSLNNKNNLYDHSADNKYESNYRPIKTLNFNLLMISWFFIYLIFFSFSDVKVDRYFITVMPVIAYFGAYSLNFLSLKIIKFLEFYKHNADNYDKKDSDIFNEKNIETVNKDIKKSNIKSESKIQCIITIILISIFIISAFNTVGIIPSKNQDVEGPIVISNWLKHYDPDYENKVIWTYNTRYYTWYLMMNVGAAYEKDIPKLEKNNVTYYISRNISKENYTIENYTMIKKYNNINLYKRNTD</sequence>
<dbReference type="Pfam" id="PF13231">
    <property type="entry name" value="PMT_2"/>
    <property type="match status" value="1"/>
</dbReference>
<keyword evidence="1" id="KW-0812">Transmembrane</keyword>